<keyword evidence="1" id="KW-0812">Transmembrane</keyword>
<dbReference type="GO" id="GO:1990961">
    <property type="term" value="P:xenobiotic detoxification by transmembrane export across the plasma membrane"/>
    <property type="evidence" value="ECO:0007669"/>
    <property type="project" value="InterPro"/>
</dbReference>
<evidence type="ECO:0000313" key="2">
    <source>
        <dbReference type="EMBL" id="OKB68416.1"/>
    </source>
</evidence>
<protein>
    <submittedName>
        <fullName evidence="2">Multidrug efflux pump-associated protein, AcrZ family</fullName>
    </submittedName>
</protein>
<dbReference type="InterPro" id="IPR053730">
    <property type="entry name" value="MEP_Accessory_AcrZ"/>
</dbReference>
<accession>A0A1Q4P5M7</accession>
<dbReference type="Proteomes" id="UP000185770">
    <property type="component" value="Unassembled WGS sequence"/>
</dbReference>
<keyword evidence="1" id="KW-0472">Membrane</keyword>
<sequence length="44" mass="4638">MLEMIESLATVVILVPVMVAVLLGTIYGLGEVFNAFSAIGRKNG</sequence>
<dbReference type="InterPro" id="IPR019702">
    <property type="entry name" value="AcrZ"/>
</dbReference>
<comment type="caution">
    <text evidence="2">The sequence shown here is derived from an EMBL/GenBank/DDBJ whole genome shotgun (WGS) entry which is preliminary data.</text>
</comment>
<name>A0A1Q4P5M7_SERMA</name>
<reference evidence="2 3" key="1">
    <citation type="submission" date="2016-09" db="EMBL/GenBank/DDBJ databases">
        <title>Serratia marcescens MSU-97 and epiphytic antimycotic-producing bacteria.</title>
        <authorList>
            <person name="Matilla M.A."/>
        </authorList>
    </citation>
    <scope>NUCLEOTIDE SEQUENCE [LARGE SCALE GENOMIC DNA]</scope>
    <source>
        <strain evidence="2 3">MSU-97</strain>
    </source>
</reference>
<dbReference type="EMBL" id="MJAO01000002">
    <property type="protein sequence ID" value="OKB68416.1"/>
    <property type="molecule type" value="Genomic_DNA"/>
</dbReference>
<dbReference type="GO" id="GO:0042910">
    <property type="term" value="F:xenobiotic transmembrane transporter activity"/>
    <property type="evidence" value="ECO:0007669"/>
    <property type="project" value="InterPro"/>
</dbReference>
<keyword evidence="1" id="KW-1133">Transmembrane helix</keyword>
<evidence type="ECO:0000256" key="1">
    <source>
        <dbReference type="SAM" id="Phobius"/>
    </source>
</evidence>
<gene>
    <name evidence="2" type="ORF">BHU62_02825</name>
</gene>
<dbReference type="Pfam" id="PF10766">
    <property type="entry name" value="AcrZ"/>
    <property type="match status" value="1"/>
</dbReference>
<organism evidence="2 3">
    <name type="scientific">Serratia marcescens</name>
    <dbReference type="NCBI Taxonomy" id="615"/>
    <lineage>
        <taxon>Bacteria</taxon>
        <taxon>Pseudomonadati</taxon>
        <taxon>Pseudomonadota</taxon>
        <taxon>Gammaproteobacteria</taxon>
        <taxon>Enterobacterales</taxon>
        <taxon>Yersiniaceae</taxon>
        <taxon>Serratia</taxon>
    </lineage>
</organism>
<dbReference type="RefSeq" id="WP_073529059.1">
    <property type="nucleotide sequence ID" value="NZ_MJAO01000002.1"/>
</dbReference>
<proteinExistence type="predicted"/>
<dbReference type="Gene3D" id="6.10.250.2480">
    <property type="match status" value="1"/>
</dbReference>
<dbReference type="AlphaFoldDB" id="A0A1Q4P5M7"/>
<dbReference type="GO" id="GO:0005886">
    <property type="term" value="C:plasma membrane"/>
    <property type="evidence" value="ECO:0007669"/>
    <property type="project" value="InterPro"/>
</dbReference>
<feature type="transmembrane region" description="Helical" evidence="1">
    <location>
        <begin position="7"/>
        <end position="29"/>
    </location>
</feature>
<evidence type="ECO:0000313" key="3">
    <source>
        <dbReference type="Proteomes" id="UP000185770"/>
    </source>
</evidence>